<dbReference type="AlphaFoldDB" id="A0A7C3I5F7"/>
<name>A0A7C3I5F7_9SPIR</name>
<dbReference type="PANTHER" id="PTHR30514:SF1">
    <property type="entry name" value="HTH-TYPE TRANSCRIPTIONAL REGULATOR HEXR-RELATED"/>
    <property type="match status" value="1"/>
</dbReference>
<dbReference type="CDD" id="cd05013">
    <property type="entry name" value="SIS_RpiR"/>
    <property type="match status" value="1"/>
</dbReference>
<dbReference type="PROSITE" id="PS51464">
    <property type="entry name" value="SIS"/>
    <property type="match status" value="1"/>
</dbReference>
<dbReference type="InterPro" id="IPR009057">
    <property type="entry name" value="Homeodomain-like_sf"/>
</dbReference>
<dbReference type="InterPro" id="IPR001347">
    <property type="entry name" value="SIS_dom"/>
</dbReference>
<evidence type="ECO:0000313" key="6">
    <source>
        <dbReference type="EMBL" id="HFH30278.1"/>
    </source>
</evidence>
<feature type="domain" description="HTH rpiR-type" evidence="4">
    <location>
        <begin position="4"/>
        <end position="80"/>
    </location>
</feature>
<dbReference type="EMBL" id="DSVL01000378">
    <property type="protein sequence ID" value="HFH30278.1"/>
    <property type="molecule type" value="Genomic_DNA"/>
</dbReference>
<sequence length="281" mass="31514">MPHNSCIIKIHEARSTFSTKEDVIADFILQNPQSSVYPTIEELAEQIGVSEATLFRFVRKLGYSGYQQFRIALATDIASPQQRVYETTLENNKESTVSLVFNTNIRALEETLKHINPEQIKQIAQLCVRSKGLYFFGLGGSSIVALDAYHKLVRTGLPCCAPTDFHMQLMQASQLSSEDTAFLISHTGVNRDALHLAETIQQQKAQLIVITDAKRSPLLKLANHSLFAYSQASPYVSEAFSARIVQQAIIDCLYVSIMEQLGQTGFENLERMRSVIAQRRI</sequence>
<gene>
    <name evidence="6" type="ORF">ENS59_12365</name>
</gene>
<reference evidence="6" key="1">
    <citation type="journal article" date="2020" name="mSystems">
        <title>Genome- and Community-Level Interaction Insights into Carbon Utilization and Element Cycling Functions of Hydrothermarchaeota in Hydrothermal Sediment.</title>
        <authorList>
            <person name="Zhou Z."/>
            <person name="Liu Y."/>
            <person name="Xu W."/>
            <person name="Pan J."/>
            <person name="Luo Z.H."/>
            <person name="Li M."/>
        </authorList>
    </citation>
    <scope>NUCLEOTIDE SEQUENCE [LARGE SCALE GENOMIC DNA]</scope>
    <source>
        <strain evidence="6">SpSt-503</strain>
    </source>
</reference>
<dbReference type="InterPro" id="IPR000281">
    <property type="entry name" value="HTH_RpiR"/>
</dbReference>
<dbReference type="Pfam" id="PF01380">
    <property type="entry name" value="SIS"/>
    <property type="match status" value="1"/>
</dbReference>
<keyword evidence="2" id="KW-0238">DNA-binding</keyword>
<proteinExistence type="predicted"/>
<dbReference type="SUPFAM" id="SSF46689">
    <property type="entry name" value="Homeodomain-like"/>
    <property type="match status" value="1"/>
</dbReference>
<feature type="domain" description="SIS" evidence="5">
    <location>
        <begin position="123"/>
        <end position="263"/>
    </location>
</feature>
<dbReference type="GO" id="GO:0003677">
    <property type="term" value="F:DNA binding"/>
    <property type="evidence" value="ECO:0007669"/>
    <property type="project" value="UniProtKB-KW"/>
</dbReference>
<dbReference type="Pfam" id="PF01418">
    <property type="entry name" value="HTH_6"/>
    <property type="match status" value="1"/>
</dbReference>
<dbReference type="Gene3D" id="1.10.10.10">
    <property type="entry name" value="Winged helix-like DNA-binding domain superfamily/Winged helix DNA-binding domain"/>
    <property type="match status" value="1"/>
</dbReference>
<accession>A0A7C3I5F7</accession>
<dbReference type="InterPro" id="IPR047640">
    <property type="entry name" value="RpiR-like"/>
</dbReference>
<dbReference type="InterPro" id="IPR046348">
    <property type="entry name" value="SIS_dom_sf"/>
</dbReference>
<protein>
    <submittedName>
        <fullName evidence="6">MurR/RpiR family transcriptional regulator</fullName>
    </submittedName>
</protein>
<keyword evidence="1" id="KW-0805">Transcription regulation</keyword>
<dbReference type="InterPro" id="IPR036388">
    <property type="entry name" value="WH-like_DNA-bd_sf"/>
</dbReference>
<evidence type="ECO:0000256" key="2">
    <source>
        <dbReference type="ARBA" id="ARBA00023125"/>
    </source>
</evidence>
<evidence type="ECO:0000256" key="1">
    <source>
        <dbReference type="ARBA" id="ARBA00023015"/>
    </source>
</evidence>
<evidence type="ECO:0000256" key="3">
    <source>
        <dbReference type="ARBA" id="ARBA00023163"/>
    </source>
</evidence>
<dbReference type="Gene3D" id="3.40.50.10490">
    <property type="entry name" value="Glucose-6-phosphate isomerase like protein, domain 1"/>
    <property type="match status" value="1"/>
</dbReference>
<dbReference type="GO" id="GO:1901135">
    <property type="term" value="P:carbohydrate derivative metabolic process"/>
    <property type="evidence" value="ECO:0007669"/>
    <property type="project" value="InterPro"/>
</dbReference>
<comment type="caution">
    <text evidence="6">The sequence shown here is derived from an EMBL/GenBank/DDBJ whole genome shotgun (WGS) entry which is preliminary data.</text>
</comment>
<organism evidence="6">
    <name type="scientific">Gracilinema caldarium</name>
    <dbReference type="NCBI Taxonomy" id="215591"/>
    <lineage>
        <taxon>Bacteria</taxon>
        <taxon>Pseudomonadati</taxon>
        <taxon>Spirochaetota</taxon>
        <taxon>Spirochaetia</taxon>
        <taxon>Spirochaetales</taxon>
        <taxon>Breznakiellaceae</taxon>
        <taxon>Gracilinema</taxon>
    </lineage>
</organism>
<dbReference type="PROSITE" id="PS51071">
    <property type="entry name" value="HTH_RPIR"/>
    <property type="match status" value="1"/>
</dbReference>
<dbReference type="InterPro" id="IPR035472">
    <property type="entry name" value="RpiR-like_SIS"/>
</dbReference>
<dbReference type="GO" id="GO:0003700">
    <property type="term" value="F:DNA-binding transcription factor activity"/>
    <property type="evidence" value="ECO:0007669"/>
    <property type="project" value="InterPro"/>
</dbReference>
<keyword evidence="3" id="KW-0804">Transcription</keyword>
<evidence type="ECO:0000259" key="5">
    <source>
        <dbReference type="PROSITE" id="PS51464"/>
    </source>
</evidence>
<dbReference type="SUPFAM" id="SSF53697">
    <property type="entry name" value="SIS domain"/>
    <property type="match status" value="1"/>
</dbReference>
<dbReference type="GO" id="GO:0097367">
    <property type="term" value="F:carbohydrate derivative binding"/>
    <property type="evidence" value="ECO:0007669"/>
    <property type="project" value="InterPro"/>
</dbReference>
<dbReference type="PANTHER" id="PTHR30514">
    <property type="entry name" value="GLUCOKINASE"/>
    <property type="match status" value="1"/>
</dbReference>
<evidence type="ECO:0000259" key="4">
    <source>
        <dbReference type="PROSITE" id="PS51071"/>
    </source>
</evidence>